<evidence type="ECO:0000313" key="1">
    <source>
        <dbReference type="EMBL" id="KAH6936008.1"/>
    </source>
</evidence>
<dbReference type="EMBL" id="CM023483">
    <property type="protein sequence ID" value="KAH6936008.1"/>
    <property type="molecule type" value="Genomic_DNA"/>
</dbReference>
<sequence>MPRGILQDWRYLSVLSWAEIEDLYLGRLGRLLARTDFADSNYFDFLMQRRSELDILKYHSRTGLLNINAVDPDVFKLLFRFQKEDLDTLCRSLGMPEYVTSVQGVRVAGRQAMCLTLRRLAYPNRWCELEPVFGMHTSVMSSVTSQVISDIMHRFGHLLKDLNNHAWLSEDALEDFSANAARRGWQKKGLVPEMMPGALKQTNHLIVEKLSDIERMAKRTASFTLAVAAATYTRHLINSSGLLQVMARLSVGACLRVLEEPITEFPEYFGLQPNKIDLVDTQWKNLTLPLRPPLDLNGLRAACALARQHGVGSENGDVL</sequence>
<dbReference type="Proteomes" id="UP000821845">
    <property type="component" value="Chromosome 3"/>
</dbReference>
<protein>
    <submittedName>
        <fullName evidence="1">Uncharacterized protein</fullName>
    </submittedName>
</protein>
<accession>A0ACB7SMR0</accession>
<proteinExistence type="predicted"/>
<comment type="caution">
    <text evidence="1">The sequence shown here is derived from an EMBL/GenBank/DDBJ whole genome shotgun (WGS) entry which is preliminary data.</text>
</comment>
<keyword evidence="2" id="KW-1185">Reference proteome</keyword>
<name>A0ACB7SMR0_HYAAI</name>
<reference evidence="1" key="1">
    <citation type="submission" date="2020-05" db="EMBL/GenBank/DDBJ databases">
        <title>Large-scale comparative analyses of tick genomes elucidate their genetic diversity and vector capacities.</title>
        <authorList>
            <person name="Jia N."/>
            <person name="Wang J."/>
            <person name="Shi W."/>
            <person name="Du L."/>
            <person name="Sun Y."/>
            <person name="Zhan W."/>
            <person name="Jiang J."/>
            <person name="Wang Q."/>
            <person name="Zhang B."/>
            <person name="Ji P."/>
            <person name="Sakyi L.B."/>
            <person name="Cui X."/>
            <person name="Yuan T."/>
            <person name="Jiang B."/>
            <person name="Yang W."/>
            <person name="Lam T.T.-Y."/>
            <person name="Chang Q."/>
            <person name="Ding S."/>
            <person name="Wang X."/>
            <person name="Zhu J."/>
            <person name="Ruan X."/>
            <person name="Zhao L."/>
            <person name="Wei J."/>
            <person name="Que T."/>
            <person name="Du C."/>
            <person name="Cheng J."/>
            <person name="Dai P."/>
            <person name="Han X."/>
            <person name="Huang E."/>
            <person name="Gao Y."/>
            <person name="Liu J."/>
            <person name="Shao H."/>
            <person name="Ye R."/>
            <person name="Li L."/>
            <person name="Wei W."/>
            <person name="Wang X."/>
            <person name="Wang C."/>
            <person name="Yang T."/>
            <person name="Huo Q."/>
            <person name="Li W."/>
            <person name="Guo W."/>
            <person name="Chen H."/>
            <person name="Zhou L."/>
            <person name="Ni X."/>
            <person name="Tian J."/>
            <person name="Zhou Y."/>
            <person name="Sheng Y."/>
            <person name="Liu T."/>
            <person name="Pan Y."/>
            <person name="Xia L."/>
            <person name="Li J."/>
            <person name="Zhao F."/>
            <person name="Cao W."/>
        </authorList>
    </citation>
    <scope>NUCLEOTIDE SEQUENCE</scope>
    <source>
        <strain evidence="1">Hyas-2018</strain>
    </source>
</reference>
<evidence type="ECO:0000313" key="2">
    <source>
        <dbReference type="Proteomes" id="UP000821845"/>
    </source>
</evidence>
<gene>
    <name evidence="1" type="ORF">HPB50_012381</name>
</gene>
<organism evidence="1 2">
    <name type="scientific">Hyalomma asiaticum</name>
    <name type="common">Tick</name>
    <dbReference type="NCBI Taxonomy" id="266040"/>
    <lineage>
        <taxon>Eukaryota</taxon>
        <taxon>Metazoa</taxon>
        <taxon>Ecdysozoa</taxon>
        <taxon>Arthropoda</taxon>
        <taxon>Chelicerata</taxon>
        <taxon>Arachnida</taxon>
        <taxon>Acari</taxon>
        <taxon>Parasitiformes</taxon>
        <taxon>Ixodida</taxon>
        <taxon>Ixodoidea</taxon>
        <taxon>Ixodidae</taxon>
        <taxon>Hyalomminae</taxon>
        <taxon>Hyalomma</taxon>
    </lineage>
</organism>